<evidence type="ECO:0000313" key="6">
    <source>
        <dbReference type="Proteomes" id="UP001566132"/>
    </source>
</evidence>
<reference evidence="5 6" key="1">
    <citation type="submission" date="2024-05" db="EMBL/GenBank/DDBJ databases">
        <title>Genetic variation in Jamaican populations of the coffee berry borer (Hypothenemus hampei).</title>
        <authorList>
            <person name="Errbii M."/>
            <person name="Myrie A."/>
        </authorList>
    </citation>
    <scope>NUCLEOTIDE SEQUENCE [LARGE SCALE GENOMIC DNA]</scope>
    <source>
        <strain evidence="5">JA-Hopewell-2020-01-JO</strain>
        <tissue evidence="5">Whole body</tissue>
    </source>
</reference>
<evidence type="ECO:0008006" key="7">
    <source>
        <dbReference type="Google" id="ProtNLM"/>
    </source>
</evidence>
<keyword evidence="3" id="KW-0206">Cytoskeleton</keyword>
<dbReference type="EMBL" id="JBDJPC010000012">
    <property type="protein sequence ID" value="KAL1489458.1"/>
    <property type="molecule type" value="Genomic_DNA"/>
</dbReference>
<dbReference type="GO" id="GO:0005856">
    <property type="term" value="C:cytoskeleton"/>
    <property type="evidence" value="ECO:0007669"/>
    <property type="project" value="UniProtKB-SubCell"/>
</dbReference>
<organism evidence="5 6">
    <name type="scientific">Hypothenemus hampei</name>
    <name type="common">Coffee berry borer</name>
    <dbReference type="NCBI Taxonomy" id="57062"/>
    <lineage>
        <taxon>Eukaryota</taxon>
        <taxon>Metazoa</taxon>
        <taxon>Ecdysozoa</taxon>
        <taxon>Arthropoda</taxon>
        <taxon>Hexapoda</taxon>
        <taxon>Insecta</taxon>
        <taxon>Pterygota</taxon>
        <taxon>Neoptera</taxon>
        <taxon>Endopterygota</taxon>
        <taxon>Coleoptera</taxon>
        <taxon>Polyphaga</taxon>
        <taxon>Cucujiformia</taxon>
        <taxon>Curculionidae</taxon>
        <taxon>Scolytinae</taxon>
        <taxon>Hypothenemus</taxon>
    </lineage>
</organism>
<sequence length="506" mass="62537">MLMMGDELPKERGRHRTKVEDAMIKKREREFRHQMVWEGAQKNYKRWDNVNTKYDHWTSPRYYEENNKLLLDLQVKKNKEDNLTKRREKLKKLLEEDDRSYQIELMVQKNHPKPREECEKISTALLKDVNSELKLREEEKKRREAELKLYHQWRINNPIVRQLESKFRFKDLKLSWLDQQIEKRLQKEKEEERCQKIIKEQEERIRIEIEKEEIMKKEFEEKKRKLKEYLDEQLEELKRKQKIAEELKLKEAKEFHIKNQVLKLEEKAQEENKKRLMRENALYNIKQHKMKLKQRAVDIQEALLTDQYFILKMKELQLEEVAQSEKKKCEIKQTFEDFSRIVLEQRELEKQRQKHLEFLFDSEAKAVFQKQIDAWEKEEIARKTLLKSILKELNKQIEDNINKNKEKQKQLLHEREEMLKEIENTDRELEEIKKQEELKKLQTRKMLEEDIILKNAKKKQEENRKLQEINVELERVKLEEERLRKEIIRIQKNQDSRRPSNKSKIY</sequence>
<name>A0ABD1E444_HYPHA</name>
<keyword evidence="2" id="KW-0963">Cytoplasm</keyword>
<dbReference type="PANTHER" id="PTHR31183">
    <property type="entry name" value="TRICHOPLEIN KERATIN FILAMENT-BINDING PROTEIN FAMILY MEMBER"/>
    <property type="match status" value="1"/>
</dbReference>
<protein>
    <recommendedName>
        <fullName evidence="7">Trichoplein keratin filament-binding protein</fullName>
    </recommendedName>
</protein>
<evidence type="ECO:0000256" key="3">
    <source>
        <dbReference type="ARBA" id="ARBA00023212"/>
    </source>
</evidence>
<dbReference type="AlphaFoldDB" id="A0ABD1E444"/>
<accession>A0ABD1E444</accession>
<keyword evidence="6" id="KW-1185">Reference proteome</keyword>
<comment type="caution">
    <text evidence="5">The sequence shown here is derived from an EMBL/GenBank/DDBJ whole genome shotgun (WGS) entry which is preliminary data.</text>
</comment>
<dbReference type="Proteomes" id="UP001566132">
    <property type="component" value="Unassembled WGS sequence"/>
</dbReference>
<dbReference type="PANTHER" id="PTHR31183:SF2">
    <property type="entry name" value="TRICHOPLEIN KERATIN FILAMENT-BINDING PROTEIN"/>
    <property type="match status" value="1"/>
</dbReference>
<evidence type="ECO:0000313" key="5">
    <source>
        <dbReference type="EMBL" id="KAL1489458.1"/>
    </source>
</evidence>
<evidence type="ECO:0000256" key="2">
    <source>
        <dbReference type="ARBA" id="ARBA00022490"/>
    </source>
</evidence>
<proteinExistence type="predicted"/>
<feature type="coiled-coil region" evidence="4">
    <location>
        <begin position="182"/>
        <end position="279"/>
    </location>
</feature>
<dbReference type="InterPro" id="IPR043596">
    <property type="entry name" value="CFAP53/TCHP"/>
</dbReference>
<keyword evidence="4" id="KW-0175">Coiled coil</keyword>
<comment type="subcellular location">
    <subcellularLocation>
        <location evidence="1">Cytoplasm</location>
        <location evidence="1">Cytoskeleton</location>
    </subcellularLocation>
</comment>
<gene>
    <name evidence="5" type="ORF">ABEB36_014348</name>
</gene>
<evidence type="ECO:0000256" key="1">
    <source>
        <dbReference type="ARBA" id="ARBA00004245"/>
    </source>
</evidence>
<feature type="coiled-coil region" evidence="4">
    <location>
        <begin position="387"/>
        <end position="493"/>
    </location>
</feature>
<evidence type="ECO:0000256" key="4">
    <source>
        <dbReference type="SAM" id="Coils"/>
    </source>
</evidence>